<dbReference type="InterPro" id="IPR001789">
    <property type="entry name" value="Sig_transdc_resp-reg_receiver"/>
</dbReference>
<dbReference type="InterPro" id="IPR011006">
    <property type="entry name" value="CheY-like_superfamily"/>
</dbReference>
<dbReference type="eggNOG" id="COG3279">
    <property type="taxonomic scope" value="Bacteria"/>
</dbReference>
<dbReference type="GO" id="GO:0000160">
    <property type="term" value="P:phosphorelay signal transduction system"/>
    <property type="evidence" value="ECO:0007669"/>
    <property type="project" value="InterPro"/>
</dbReference>
<evidence type="ECO:0000259" key="2">
    <source>
        <dbReference type="PROSITE" id="PS50110"/>
    </source>
</evidence>
<dbReference type="HOGENOM" id="CLU_2522664_0_0_10"/>
<evidence type="ECO:0000313" key="3">
    <source>
        <dbReference type="EMBL" id="ABQ07461.1"/>
    </source>
</evidence>
<dbReference type="Proteomes" id="UP000006694">
    <property type="component" value="Chromosome"/>
</dbReference>
<feature type="domain" description="Response regulatory" evidence="2">
    <location>
        <begin position="1"/>
        <end position="50"/>
    </location>
</feature>
<comment type="caution">
    <text evidence="1">Lacks conserved residue(s) required for the propagation of feature annotation.</text>
</comment>
<dbReference type="Gene3D" id="3.40.50.2300">
    <property type="match status" value="1"/>
</dbReference>
<keyword evidence="4" id="KW-1185">Reference proteome</keyword>
<reference evidence="3 4" key="1">
    <citation type="journal article" date="2009" name="Appl. Environ. Microbiol.">
        <title>Novel features of the polysaccharide-digesting gliding bacterium Flavobacterium johnsoniae as revealed by genome sequence analysis.</title>
        <authorList>
            <person name="McBride M.J."/>
            <person name="Xie G."/>
            <person name="Martens E.C."/>
            <person name="Lapidus A."/>
            <person name="Henrissat B."/>
            <person name="Rhodes R.G."/>
            <person name="Goltsman E."/>
            <person name="Wang W."/>
            <person name="Xu J."/>
            <person name="Hunnicutt D.W."/>
            <person name="Staroscik A.M."/>
            <person name="Hoover T.R."/>
            <person name="Cheng Y.Q."/>
            <person name="Stein J.L."/>
        </authorList>
    </citation>
    <scope>NUCLEOTIDE SEQUENCE [LARGE SCALE GENOMIC DNA]</scope>
    <source>
        <strain evidence="4">ATCC 17061 / DSM 2064 / JCM 8514 / BCRC 14874 / CCUG 350202 / NBRC 14942 / NCIMB 11054 / UW101</strain>
    </source>
</reference>
<dbReference type="RefSeq" id="WP_012026427.1">
    <property type="nucleotide sequence ID" value="NC_009441.1"/>
</dbReference>
<organism evidence="3 4">
    <name type="scientific">Flavobacterium johnsoniae (strain ATCC 17061 / DSM 2064 / JCM 8514 / BCRC 14874 / CCUG 350202 / NBRC 14942 / NCIMB 11054 / UW101)</name>
    <name type="common">Cytophaga johnsonae</name>
    <dbReference type="NCBI Taxonomy" id="376686"/>
    <lineage>
        <taxon>Bacteria</taxon>
        <taxon>Pseudomonadati</taxon>
        <taxon>Bacteroidota</taxon>
        <taxon>Flavobacteriia</taxon>
        <taxon>Flavobacteriales</taxon>
        <taxon>Flavobacteriaceae</taxon>
        <taxon>Flavobacterium</taxon>
    </lineage>
</organism>
<evidence type="ECO:0000313" key="4">
    <source>
        <dbReference type="Proteomes" id="UP000006694"/>
    </source>
</evidence>
<dbReference type="KEGG" id="fjo:Fjoh_4458"/>
<accession>A5FBG3</accession>
<dbReference type="STRING" id="376686.Fjoh_4458"/>
<name>A5FBG3_FLAJ1</name>
<evidence type="ECO:0000256" key="1">
    <source>
        <dbReference type="PROSITE-ProRule" id="PRU00169"/>
    </source>
</evidence>
<dbReference type="AlphaFoldDB" id="A5FBG3"/>
<dbReference type="EMBL" id="CP000685">
    <property type="protein sequence ID" value="ABQ07461.1"/>
    <property type="molecule type" value="Genomic_DNA"/>
</dbReference>
<gene>
    <name evidence="3" type="ordered locus">Fjoh_4458</name>
</gene>
<dbReference type="PROSITE" id="PS50110">
    <property type="entry name" value="RESPONSE_REGULATORY"/>
    <property type="match status" value="1"/>
</dbReference>
<proteinExistence type="predicted"/>
<dbReference type="SUPFAM" id="SSF52172">
    <property type="entry name" value="CheY-like"/>
    <property type="match status" value="1"/>
</dbReference>
<dbReference type="GeneID" id="301552748"/>
<protein>
    <submittedName>
        <fullName evidence="3">Response regulator receiver protein</fullName>
    </submittedName>
</protein>
<sequence>MNQLEQVSCPIIFITAYNHFAIKAIKYGALDYLLKPVDSDEFAAAIQKVKKVKQTDYLTQIDVLKAYSAEFLGTYCRPALMGLH</sequence>